<proteinExistence type="predicted"/>
<protein>
    <submittedName>
        <fullName evidence="2">Uncharacterized protein</fullName>
    </submittedName>
</protein>
<keyword evidence="1" id="KW-1185">Reference proteome</keyword>
<organism evidence="1 2">
    <name type="scientific">Romanomermis culicivorax</name>
    <name type="common">Nematode worm</name>
    <dbReference type="NCBI Taxonomy" id="13658"/>
    <lineage>
        <taxon>Eukaryota</taxon>
        <taxon>Metazoa</taxon>
        <taxon>Ecdysozoa</taxon>
        <taxon>Nematoda</taxon>
        <taxon>Enoplea</taxon>
        <taxon>Dorylaimia</taxon>
        <taxon>Mermithida</taxon>
        <taxon>Mermithoidea</taxon>
        <taxon>Mermithidae</taxon>
        <taxon>Romanomermis</taxon>
    </lineage>
</organism>
<reference evidence="2" key="1">
    <citation type="submission" date="2022-11" db="UniProtKB">
        <authorList>
            <consortium name="WormBaseParasite"/>
        </authorList>
    </citation>
    <scope>IDENTIFICATION</scope>
</reference>
<evidence type="ECO:0000313" key="1">
    <source>
        <dbReference type="Proteomes" id="UP000887565"/>
    </source>
</evidence>
<name>A0A915KMK4_ROMCU</name>
<accession>A0A915KMK4</accession>
<evidence type="ECO:0000313" key="2">
    <source>
        <dbReference type="WBParaSite" id="nRc.2.0.1.t39011-RA"/>
    </source>
</evidence>
<dbReference type="WBParaSite" id="nRc.2.0.1.t39011-RA">
    <property type="protein sequence ID" value="nRc.2.0.1.t39011-RA"/>
    <property type="gene ID" value="nRc.2.0.1.g39011"/>
</dbReference>
<dbReference type="AlphaFoldDB" id="A0A915KMK4"/>
<dbReference type="Proteomes" id="UP000887565">
    <property type="component" value="Unplaced"/>
</dbReference>
<sequence length="60" mass="7060">MKNILPKNYYHLKILAEDNDKLHELLKNQCMANPMIKSITSTIGLKKDMKHVEIRLMDHV</sequence>